<evidence type="ECO:0000256" key="1">
    <source>
        <dbReference type="SAM" id="MobiDB-lite"/>
    </source>
</evidence>
<feature type="region of interest" description="Disordered" evidence="1">
    <location>
        <begin position="57"/>
        <end position="79"/>
    </location>
</feature>
<dbReference type="OMA" id="RCTPDRY"/>
<proteinExistence type="predicted"/>
<keyword evidence="2" id="KW-0472">Membrane</keyword>
<feature type="transmembrane region" description="Helical" evidence="2">
    <location>
        <begin position="389"/>
        <end position="410"/>
    </location>
</feature>
<dbReference type="VEuPathDB" id="FungiDB:DEHA2G03212g"/>
<feature type="chain" id="PRO_5004270938" evidence="3">
    <location>
        <begin position="19"/>
        <end position="461"/>
    </location>
</feature>
<dbReference type="GeneID" id="2904553"/>
<protein>
    <submittedName>
        <fullName evidence="4">DEHA2G03212p</fullName>
    </submittedName>
</protein>
<dbReference type="Proteomes" id="UP000000599">
    <property type="component" value="Chromosome G"/>
</dbReference>
<dbReference type="OrthoDB" id="4084551at2759"/>
<dbReference type="InterPro" id="IPR028000">
    <property type="entry name" value="Pma1"/>
</dbReference>
<dbReference type="EMBL" id="CR382139">
    <property type="protein sequence ID" value="CAG90133.1"/>
    <property type="molecule type" value="Genomic_DNA"/>
</dbReference>
<feature type="compositionally biased region" description="Basic residues" evidence="1">
    <location>
        <begin position="425"/>
        <end position="443"/>
    </location>
</feature>
<dbReference type="InParanoid" id="Q6BJD6"/>
<feature type="signal peptide" evidence="3">
    <location>
        <begin position="1"/>
        <end position="18"/>
    </location>
</feature>
<dbReference type="RefSeq" id="XP_461685.1">
    <property type="nucleotide sequence ID" value="XM_461685.1"/>
</dbReference>
<accession>Q6BJD6</accession>
<keyword evidence="5" id="KW-1185">Reference proteome</keyword>
<dbReference type="HOGENOM" id="CLU_041040_0_0_1"/>
<keyword evidence="2" id="KW-0812">Transmembrane</keyword>
<evidence type="ECO:0000256" key="2">
    <source>
        <dbReference type="SAM" id="Phobius"/>
    </source>
</evidence>
<dbReference type="AlphaFoldDB" id="Q6BJD6"/>
<feature type="region of interest" description="Disordered" evidence="1">
    <location>
        <begin position="125"/>
        <end position="146"/>
    </location>
</feature>
<dbReference type="eggNOG" id="ENOG502QVDR">
    <property type="taxonomic scope" value="Eukaryota"/>
</dbReference>
<organism evidence="4 5">
    <name type="scientific">Debaryomyces hansenii (strain ATCC 36239 / CBS 767 / BCRC 21394 / JCM 1990 / NBRC 0083 / IGC 2968)</name>
    <name type="common">Yeast</name>
    <name type="synonym">Torulaspora hansenii</name>
    <dbReference type="NCBI Taxonomy" id="284592"/>
    <lineage>
        <taxon>Eukaryota</taxon>
        <taxon>Fungi</taxon>
        <taxon>Dikarya</taxon>
        <taxon>Ascomycota</taxon>
        <taxon>Saccharomycotina</taxon>
        <taxon>Pichiomycetes</taxon>
        <taxon>Debaryomycetaceae</taxon>
        <taxon>Debaryomyces</taxon>
    </lineage>
</organism>
<dbReference type="Pfam" id="PF14610">
    <property type="entry name" value="Psg1"/>
    <property type="match status" value="1"/>
</dbReference>
<feature type="region of interest" description="Disordered" evidence="1">
    <location>
        <begin position="425"/>
        <end position="446"/>
    </location>
</feature>
<reference evidence="4 5" key="1">
    <citation type="journal article" date="2004" name="Nature">
        <title>Genome evolution in yeasts.</title>
        <authorList>
            <consortium name="Genolevures"/>
            <person name="Dujon B."/>
            <person name="Sherman D."/>
            <person name="Fischer G."/>
            <person name="Durrens P."/>
            <person name="Casaregola S."/>
            <person name="Lafontaine I."/>
            <person name="de Montigny J."/>
            <person name="Marck C."/>
            <person name="Neuveglise C."/>
            <person name="Talla E."/>
            <person name="Goffard N."/>
            <person name="Frangeul L."/>
            <person name="Aigle M."/>
            <person name="Anthouard V."/>
            <person name="Babour A."/>
            <person name="Barbe V."/>
            <person name="Barnay S."/>
            <person name="Blanchin S."/>
            <person name="Beckerich J.M."/>
            <person name="Beyne E."/>
            <person name="Bleykasten C."/>
            <person name="Boisrame A."/>
            <person name="Boyer J."/>
            <person name="Cattolico L."/>
            <person name="Confanioleri F."/>
            <person name="de Daruvar A."/>
            <person name="Despons L."/>
            <person name="Fabre E."/>
            <person name="Fairhead C."/>
            <person name="Ferry-Dumazet H."/>
            <person name="Groppi A."/>
            <person name="Hantraye F."/>
            <person name="Hennequin C."/>
            <person name="Jauniaux N."/>
            <person name="Joyet P."/>
            <person name="Kachouri R."/>
            <person name="Kerrest A."/>
            <person name="Koszul R."/>
            <person name="Lemaire M."/>
            <person name="Lesur I."/>
            <person name="Ma L."/>
            <person name="Muller H."/>
            <person name="Nicaud J.M."/>
            <person name="Nikolski M."/>
            <person name="Oztas S."/>
            <person name="Ozier-Kalogeropoulos O."/>
            <person name="Pellenz S."/>
            <person name="Potier S."/>
            <person name="Richard G.F."/>
            <person name="Straub M.L."/>
            <person name="Suleau A."/>
            <person name="Swennene D."/>
            <person name="Tekaia F."/>
            <person name="Wesolowski-Louvel M."/>
            <person name="Westhof E."/>
            <person name="Wirth B."/>
            <person name="Zeniou-Meyer M."/>
            <person name="Zivanovic I."/>
            <person name="Bolotin-Fukuhara M."/>
            <person name="Thierry A."/>
            <person name="Bouchier C."/>
            <person name="Caudron B."/>
            <person name="Scarpelli C."/>
            <person name="Gaillardin C."/>
            <person name="Weissenbach J."/>
            <person name="Wincker P."/>
            <person name="Souciet J.L."/>
        </authorList>
    </citation>
    <scope>NUCLEOTIDE SEQUENCE [LARGE SCALE GENOMIC DNA]</scope>
    <source>
        <strain evidence="5">ATCC 36239 / CBS 767 / BCRC 21394 / JCM 1990 / NBRC 0083 / IGC 2968</strain>
    </source>
</reference>
<evidence type="ECO:0000313" key="5">
    <source>
        <dbReference type="Proteomes" id="UP000000599"/>
    </source>
</evidence>
<keyword evidence="3" id="KW-0732">Signal</keyword>
<gene>
    <name evidence="4" type="ordered locus">DEHA2G03212g</name>
</gene>
<keyword evidence="2" id="KW-1133">Transmembrane helix</keyword>
<evidence type="ECO:0000313" key="4">
    <source>
        <dbReference type="EMBL" id="CAG90133.1"/>
    </source>
</evidence>
<evidence type="ECO:0000256" key="3">
    <source>
        <dbReference type="SAM" id="SignalP"/>
    </source>
</evidence>
<dbReference type="KEGG" id="dha:DEHA2G03212g"/>
<name>Q6BJD6_DEBHA</name>
<dbReference type="FunCoup" id="Q6BJD6">
    <property type="interactions" value="153"/>
</dbReference>
<sequence>MKLLKLFTLAILAVESNALTITQPPKATDAIEATGATEATEAPRLAKRARVKEKIYGKGYQEQQAQKEGKGEPSTTKIPKPWARTITSVSSTKVVLVKPTVIAGVTFSTRPPKTTNGLENWVSLQKDGSPKTIKPEHKGGQIKNGKPDYGTWFGTASIIPMGKDDIKAENMEEDEVYEHHEYIAEDPTYHELNPIIRCTPDRYFKRGMGKHVNSEPFCTPHENQQLKMDKTYFITWFSRYFKDAKKVRVHLSFLKESARQKGLKRSLEDDSESEQNLTKRSSLEKGATIKESSFFYSDWLDVEEGMFPVTILEEWFGKKDWYRKVLISLQPDNVDDEEFDYTKDAVIVEIIKGAVVSKGQFADLKKLEEKWKNDGMNVEYEDSSPYEKYYIMMAVPSCVALFGLGMYIFVMINNKNIDLSHLKKRQSAGRKTTHRRIPFKKKTTPYSELPQYKNDAVTKAD</sequence>